<keyword evidence="4" id="KW-0228">DNA excision</keyword>
<dbReference type="SUPFAM" id="SSF51658">
    <property type="entry name" value="Xylose isomerase-like"/>
    <property type="match status" value="1"/>
</dbReference>
<dbReference type="Proteomes" id="UP000198618">
    <property type="component" value="Unassembled WGS sequence"/>
</dbReference>
<dbReference type="EMBL" id="FOHE01000020">
    <property type="protein sequence ID" value="SET67373.1"/>
    <property type="molecule type" value="Genomic_DNA"/>
</dbReference>
<keyword evidence="3" id="KW-0227">DNA damage</keyword>
<dbReference type="GO" id="GO:0016787">
    <property type="term" value="F:hydrolase activity"/>
    <property type="evidence" value="ECO:0007669"/>
    <property type="project" value="UniProtKB-KW"/>
</dbReference>
<dbReference type="PANTHER" id="PTHR31290">
    <property type="entry name" value="UV-DAMAGE ENDONUCLEASE"/>
    <property type="match status" value="1"/>
</dbReference>
<keyword evidence="5" id="KW-0378">Hydrolase</keyword>
<dbReference type="GO" id="GO:0004519">
    <property type="term" value="F:endonuclease activity"/>
    <property type="evidence" value="ECO:0007669"/>
    <property type="project" value="UniProtKB-KW"/>
</dbReference>
<accession>A0A1I0G9F2</accession>
<gene>
    <name evidence="7" type="ORF">SAMN05216389_12010</name>
</gene>
<evidence type="ECO:0000313" key="7">
    <source>
        <dbReference type="EMBL" id="SET67373.1"/>
    </source>
</evidence>
<evidence type="ECO:0000256" key="1">
    <source>
        <dbReference type="ARBA" id="ARBA00022722"/>
    </source>
</evidence>
<dbReference type="OrthoDB" id="9782576at2"/>
<reference evidence="7 8" key="1">
    <citation type="submission" date="2016-10" db="EMBL/GenBank/DDBJ databases">
        <authorList>
            <person name="de Groot N.N."/>
        </authorList>
    </citation>
    <scope>NUCLEOTIDE SEQUENCE [LARGE SCALE GENOMIC DNA]</scope>
    <source>
        <strain evidence="7 8">IBRC-M 10780</strain>
    </source>
</reference>
<dbReference type="STRING" id="930131.SAMN05216389_12010"/>
<dbReference type="InterPro" id="IPR004601">
    <property type="entry name" value="UvdE"/>
</dbReference>
<keyword evidence="8" id="KW-1185">Reference proteome</keyword>
<evidence type="ECO:0000313" key="8">
    <source>
        <dbReference type="Proteomes" id="UP000198618"/>
    </source>
</evidence>
<dbReference type="AlphaFoldDB" id="A0A1I0G9F2"/>
<dbReference type="GO" id="GO:0009411">
    <property type="term" value="P:response to UV"/>
    <property type="evidence" value="ECO:0007669"/>
    <property type="project" value="InterPro"/>
</dbReference>
<evidence type="ECO:0000256" key="3">
    <source>
        <dbReference type="ARBA" id="ARBA00022763"/>
    </source>
</evidence>
<dbReference type="Gene3D" id="3.20.20.150">
    <property type="entry name" value="Divalent-metal-dependent TIM barrel enzymes"/>
    <property type="match status" value="1"/>
</dbReference>
<dbReference type="NCBIfam" id="TIGR00629">
    <property type="entry name" value="uvde"/>
    <property type="match status" value="1"/>
</dbReference>
<keyword evidence="6" id="KW-0234">DNA repair</keyword>
<keyword evidence="1" id="KW-0540">Nuclease</keyword>
<proteinExistence type="predicted"/>
<dbReference type="GO" id="GO:0006289">
    <property type="term" value="P:nucleotide-excision repair"/>
    <property type="evidence" value="ECO:0007669"/>
    <property type="project" value="InterPro"/>
</dbReference>
<evidence type="ECO:0000256" key="5">
    <source>
        <dbReference type="ARBA" id="ARBA00022801"/>
    </source>
</evidence>
<evidence type="ECO:0000256" key="2">
    <source>
        <dbReference type="ARBA" id="ARBA00022759"/>
    </source>
</evidence>
<dbReference type="Pfam" id="PF03851">
    <property type="entry name" value="UvdE"/>
    <property type="match status" value="1"/>
</dbReference>
<dbReference type="RefSeq" id="WP_090871901.1">
    <property type="nucleotide sequence ID" value="NZ_FOHE01000020.1"/>
</dbReference>
<evidence type="ECO:0000256" key="6">
    <source>
        <dbReference type="ARBA" id="ARBA00023204"/>
    </source>
</evidence>
<evidence type="ECO:0000256" key="4">
    <source>
        <dbReference type="ARBA" id="ARBA00022769"/>
    </source>
</evidence>
<sequence length="322" mass="37309">MTLVRLGYSAISVNVKNSSTSKTMTYSRFSQISDWDAAVHKLEQIAKANLSNCLRLFKYNVANDINFYRISSKLIPLADHPETEDWDYMDSLKESLTELASFLKAHPQKRVDFHADHFVLLNSPKSDVLKNSVKTLRMHYRLLKGLGVLPRHRCVMHVGGGYGDKEQALEQFVHNWGVIPTKLQEMIILENDDKTFSLLDTLYLCEKLGIPLVFDYHHHLANHDEPNWSNQWDRIVHTWSTSSMPIKMHISSPRSSEKYRAHADYVDPEMFLDFLNEIKGTVPKIDCMIEAKQKDDAIFRLIRDLRNYPEIEVVDQASFLIK</sequence>
<dbReference type="InterPro" id="IPR036237">
    <property type="entry name" value="Xyl_isomerase-like_sf"/>
</dbReference>
<name>A0A1I0G9F2_9BACI</name>
<dbReference type="PANTHER" id="PTHR31290:SF5">
    <property type="entry name" value="UV-DAMAGE ENDONUCLEASE"/>
    <property type="match status" value="1"/>
</dbReference>
<protein>
    <submittedName>
        <fullName evidence="7">UV-damage endonuclease</fullName>
    </submittedName>
</protein>
<organism evidence="7 8">
    <name type="scientific">Oceanobacillus limi</name>
    <dbReference type="NCBI Taxonomy" id="930131"/>
    <lineage>
        <taxon>Bacteria</taxon>
        <taxon>Bacillati</taxon>
        <taxon>Bacillota</taxon>
        <taxon>Bacilli</taxon>
        <taxon>Bacillales</taxon>
        <taxon>Bacillaceae</taxon>
        <taxon>Oceanobacillus</taxon>
    </lineage>
</organism>
<keyword evidence="2 7" id="KW-0255">Endonuclease</keyword>